<evidence type="ECO:0000313" key="2">
    <source>
        <dbReference type="Proteomes" id="UP001162131"/>
    </source>
</evidence>
<dbReference type="PANTHER" id="PTHR48421:SF1">
    <property type="entry name" value="MYCBP-ASSOCIATED PROTEIN"/>
    <property type="match status" value="1"/>
</dbReference>
<accession>A0AAU9JY15</accession>
<dbReference type="Proteomes" id="UP001162131">
    <property type="component" value="Unassembled WGS sequence"/>
</dbReference>
<name>A0AAU9JY15_9CILI</name>
<dbReference type="AlphaFoldDB" id="A0AAU9JY15"/>
<dbReference type="EMBL" id="CAJZBQ010000039">
    <property type="protein sequence ID" value="CAG9325816.1"/>
    <property type="molecule type" value="Genomic_DNA"/>
</dbReference>
<comment type="caution">
    <text evidence="1">The sequence shown here is derived from an EMBL/GenBank/DDBJ whole genome shotgun (WGS) entry which is preliminary data.</text>
</comment>
<reference evidence="1" key="1">
    <citation type="submission" date="2021-09" db="EMBL/GenBank/DDBJ databases">
        <authorList>
            <consortium name="AG Swart"/>
            <person name="Singh M."/>
            <person name="Singh A."/>
            <person name="Seah K."/>
            <person name="Emmerich C."/>
        </authorList>
    </citation>
    <scope>NUCLEOTIDE SEQUENCE</scope>
    <source>
        <strain evidence="1">ATCC30299</strain>
    </source>
</reference>
<protein>
    <submittedName>
        <fullName evidence="1">Uncharacterized protein</fullName>
    </submittedName>
</protein>
<dbReference type="InterPro" id="IPR032707">
    <property type="entry name" value="MYCBPAP"/>
</dbReference>
<gene>
    <name evidence="1" type="ORF">BSTOLATCC_MIC39601</name>
</gene>
<keyword evidence="2" id="KW-1185">Reference proteome</keyword>
<dbReference type="PANTHER" id="PTHR48421">
    <property type="entry name" value="MYCBP-ASSOCIATED PROTEIN"/>
    <property type="match status" value="1"/>
</dbReference>
<proteinExistence type="predicted"/>
<evidence type="ECO:0000313" key="1">
    <source>
        <dbReference type="EMBL" id="CAG9325816.1"/>
    </source>
</evidence>
<sequence length="395" mass="45704">MIISNLKNIYLTYFCKSINYCSSLKKIIMLPDIRLKKFLITDLPTGGKNSLSSKKSQKTLKVARRTASDNIHIEDDFELEETGDYKRFFTSPSKLDQGLKFDEKGTILPRSIVGSPKLFENDKGSKFLGRDSLPSSHRTQTRKFTSIRRTMISDVNYDSKFKEKITQISENINLGKRSMTERYLNLRPDQKYVILKDTKALKTFNKIQEDWDKLERNLSRKVHKSPEDLLSTRAWESRSKFEELDYIEKGKNKSEEYRRYDWIMSLRHCPGEVLDAYVNIGSPLGGLYVRVKESPDTPCELIRKPGLTKSSLKTYKDSPYLLKTLSLTKSLRTPSCPAMDELQVLGLSKFPLELEAAQTAGLEKVKYNLAKEYTENEIITENYERPYSFLSKLIK</sequence>
<organism evidence="1 2">
    <name type="scientific">Blepharisma stoltei</name>
    <dbReference type="NCBI Taxonomy" id="1481888"/>
    <lineage>
        <taxon>Eukaryota</taxon>
        <taxon>Sar</taxon>
        <taxon>Alveolata</taxon>
        <taxon>Ciliophora</taxon>
        <taxon>Postciliodesmatophora</taxon>
        <taxon>Heterotrichea</taxon>
        <taxon>Heterotrichida</taxon>
        <taxon>Blepharismidae</taxon>
        <taxon>Blepharisma</taxon>
    </lineage>
</organism>